<protein>
    <submittedName>
        <fullName evidence="2">Uncharacterized protein</fullName>
    </submittedName>
</protein>
<proteinExistence type="predicted"/>
<name>A0A8X6TFP4_NEPPI</name>
<dbReference type="Proteomes" id="UP000887013">
    <property type="component" value="Unassembled WGS sequence"/>
</dbReference>
<accession>A0A8X6TFP4</accession>
<sequence>MGDRGHSNIIYKLSPKQFVLHYPKLKGFSIFHRSFLIKMSEEAQPSASPVVDPEASPTEKPSERAQCSIEVSNSPESPTGGDSSSLLETPPEMHAFEIGFPTPPASPEHRFHKKRQRQQWLSDRQGRKPRCRCLSSNTDSTQIRCALVVDEDLARRQWLSGRQDRKPRCRCCLRSNTDSPHTRYVLVVDEELAVSIALPLLGAAIYFVV</sequence>
<feature type="region of interest" description="Disordered" evidence="1">
    <location>
        <begin position="104"/>
        <end position="123"/>
    </location>
</feature>
<dbReference type="EMBL" id="BMAW01056432">
    <property type="protein sequence ID" value="GFT05824.1"/>
    <property type="molecule type" value="Genomic_DNA"/>
</dbReference>
<evidence type="ECO:0000313" key="3">
    <source>
        <dbReference type="Proteomes" id="UP000887013"/>
    </source>
</evidence>
<gene>
    <name evidence="2" type="ORF">NPIL_320691</name>
</gene>
<reference evidence="2" key="1">
    <citation type="submission" date="2020-08" db="EMBL/GenBank/DDBJ databases">
        <title>Multicomponent nature underlies the extraordinary mechanical properties of spider dragline silk.</title>
        <authorList>
            <person name="Kono N."/>
            <person name="Nakamura H."/>
            <person name="Mori M."/>
            <person name="Yoshida Y."/>
            <person name="Ohtoshi R."/>
            <person name="Malay A.D."/>
            <person name="Moran D.A.P."/>
            <person name="Tomita M."/>
            <person name="Numata K."/>
            <person name="Arakawa K."/>
        </authorList>
    </citation>
    <scope>NUCLEOTIDE SEQUENCE</scope>
</reference>
<organism evidence="2 3">
    <name type="scientific">Nephila pilipes</name>
    <name type="common">Giant wood spider</name>
    <name type="synonym">Nephila maculata</name>
    <dbReference type="NCBI Taxonomy" id="299642"/>
    <lineage>
        <taxon>Eukaryota</taxon>
        <taxon>Metazoa</taxon>
        <taxon>Ecdysozoa</taxon>
        <taxon>Arthropoda</taxon>
        <taxon>Chelicerata</taxon>
        <taxon>Arachnida</taxon>
        <taxon>Araneae</taxon>
        <taxon>Araneomorphae</taxon>
        <taxon>Entelegynae</taxon>
        <taxon>Araneoidea</taxon>
        <taxon>Nephilidae</taxon>
        <taxon>Nephila</taxon>
    </lineage>
</organism>
<feature type="compositionally biased region" description="Polar residues" evidence="1">
    <location>
        <begin position="69"/>
        <end position="87"/>
    </location>
</feature>
<evidence type="ECO:0000256" key="1">
    <source>
        <dbReference type="SAM" id="MobiDB-lite"/>
    </source>
</evidence>
<comment type="caution">
    <text evidence="2">The sequence shown here is derived from an EMBL/GenBank/DDBJ whole genome shotgun (WGS) entry which is preliminary data.</text>
</comment>
<keyword evidence="3" id="KW-1185">Reference proteome</keyword>
<evidence type="ECO:0000313" key="2">
    <source>
        <dbReference type="EMBL" id="GFT05824.1"/>
    </source>
</evidence>
<dbReference type="OrthoDB" id="10634182at2759"/>
<dbReference type="AlphaFoldDB" id="A0A8X6TFP4"/>
<feature type="region of interest" description="Disordered" evidence="1">
    <location>
        <begin position="42"/>
        <end position="89"/>
    </location>
</feature>